<feature type="compositionally biased region" description="Low complexity" evidence="2">
    <location>
        <begin position="71"/>
        <end position="101"/>
    </location>
</feature>
<keyword evidence="1" id="KW-0863">Zinc-finger</keyword>
<evidence type="ECO:0000256" key="1">
    <source>
        <dbReference type="PROSITE-ProRule" id="PRU00042"/>
    </source>
</evidence>
<sequence>MDLISFFSKKVGGTRSGPSPGYSSSSIPYGNGQNYASNTYAPGMSYIPGNSSLYNVGYPAAPSQPQPIPYSPQQYNPQYDTEQSSPSLSPSSPQQAYYPASPTRPYPCDMCALSFDRSHDLKRHR</sequence>
<accession>A0AAV5A0W1</accession>
<evidence type="ECO:0000313" key="5">
    <source>
        <dbReference type="Proteomes" id="UP001050691"/>
    </source>
</evidence>
<feature type="compositionally biased region" description="Low complexity" evidence="2">
    <location>
        <begin position="16"/>
        <end position="29"/>
    </location>
</feature>
<evidence type="ECO:0000313" key="4">
    <source>
        <dbReference type="EMBL" id="GJJ06354.1"/>
    </source>
</evidence>
<name>A0AAV5A0W1_9AGAM</name>
<dbReference type="InterPro" id="IPR036236">
    <property type="entry name" value="Znf_C2H2_sf"/>
</dbReference>
<dbReference type="Proteomes" id="UP001050691">
    <property type="component" value="Unassembled WGS sequence"/>
</dbReference>
<reference evidence="4" key="1">
    <citation type="submission" date="2021-10" db="EMBL/GenBank/DDBJ databases">
        <title>De novo Genome Assembly of Clathrus columnatus (Basidiomycota, Fungi) Using Illumina and Nanopore Sequence Data.</title>
        <authorList>
            <person name="Ogiso-Tanaka E."/>
            <person name="Itagaki H."/>
            <person name="Hosoya T."/>
            <person name="Hosaka K."/>
        </authorList>
    </citation>
    <scope>NUCLEOTIDE SEQUENCE</scope>
    <source>
        <strain evidence="4">MO-923</strain>
    </source>
</reference>
<dbReference type="PROSITE" id="PS50157">
    <property type="entry name" value="ZINC_FINGER_C2H2_2"/>
    <property type="match status" value="1"/>
</dbReference>
<evidence type="ECO:0000256" key="2">
    <source>
        <dbReference type="SAM" id="MobiDB-lite"/>
    </source>
</evidence>
<organism evidence="4 5">
    <name type="scientific">Clathrus columnatus</name>
    <dbReference type="NCBI Taxonomy" id="1419009"/>
    <lineage>
        <taxon>Eukaryota</taxon>
        <taxon>Fungi</taxon>
        <taxon>Dikarya</taxon>
        <taxon>Basidiomycota</taxon>
        <taxon>Agaricomycotina</taxon>
        <taxon>Agaricomycetes</taxon>
        <taxon>Phallomycetidae</taxon>
        <taxon>Phallales</taxon>
        <taxon>Clathraceae</taxon>
        <taxon>Clathrus</taxon>
    </lineage>
</organism>
<dbReference type="InterPro" id="IPR013087">
    <property type="entry name" value="Znf_C2H2_type"/>
</dbReference>
<dbReference type="Gene3D" id="3.30.160.60">
    <property type="entry name" value="Classic Zinc Finger"/>
    <property type="match status" value="1"/>
</dbReference>
<protein>
    <recommendedName>
        <fullName evidence="3">C2H2-type domain-containing protein</fullName>
    </recommendedName>
</protein>
<feature type="region of interest" description="Disordered" evidence="2">
    <location>
        <begin position="55"/>
        <end position="109"/>
    </location>
</feature>
<gene>
    <name evidence="4" type="ORF">Clacol_000545</name>
</gene>
<dbReference type="SUPFAM" id="SSF57667">
    <property type="entry name" value="beta-beta-alpha zinc fingers"/>
    <property type="match status" value="1"/>
</dbReference>
<comment type="caution">
    <text evidence="4">The sequence shown here is derived from an EMBL/GenBank/DDBJ whole genome shotgun (WGS) entry which is preliminary data.</text>
</comment>
<dbReference type="EMBL" id="BPWL01000001">
    <property type="protein sequence ID" value="GJJ06354.1"/>
    <property type="molecule type" value="Genomic_DNA"/>
</dbReference>
<keyword evidence="1" id="KW-0862">Zinc</keyword>
<keyword evidence="1" id="KW-0479">Metal-binding</keyword>
<dbReference type="GO" id="GO:0008270">
    <property type="term" value="F:zinc ion binding"/>
    <property type="evidence" value="ECO:0007669"/>
    <property type="project" value="UniProtKB-KW"/>
</dbReference>
<feature type="domain" description="C2H2-type" evidence="3">
    <location>
        <begin position="106"/>
        <end position="125"/>
    </location>
</feature>
<feature type="region of interest" description="Disordered" evidence="2">
    <location>
        <begin position="1"/>
        <end position="29"/>
    </location>
</feature>
<evidence type="ECO:0000259" key="3">
    <source>
        <dbReference type="PROSITE" id="PS50157"/>
    </source>
</evidence>
<dbReference type="AlphaFoldDB" id="A0AAV5A0W1"/>
<proteinExistence type="predicted"/>
<keyword evidence="5" id="KW-1185">Reference proteome</keyword>